<evidence type="ECO:0000313" key="3">
    <source>
        <dbReference type="EMBL" id="SVE43801.1"/>
    </source>
</evidence>
<gene>
    <name evidence="3" type="ORF">METZ01_LOCUS496655</name>
</gene>
<reference evidence="3" key="1">
    <citation type="submission" date="2018-05" db="EMBL/GenBank/DDBJ databases">
        <authorList>
            <person name="Lanie J.A."/>
            <person name="Ng W.-L."/>
            <person name="Kazmierczak K.M."/>
            <person name="Andrzejewski T.M."/>
            <person name="Davidsen T.M."/>
            <person name="Wayne K.J."/>
            <person name="Tettelin H."/>
            <person name="Glass J.I."/>
            <person name="Rusch D."/>
            <person name="Podicherti R."/>
            <person name="Tsui H.-C.T."/>
            <person name="Winkler M.E."/>
        </authorList>
    </citation>
    <scope>NUCLEOTIDE SEQUENCE</scope>
</reference>
<dbReference type="SUPFAM" id="SSF50249">
    <property type="entry name" value="Nucleic acid-binding proteins"/>
    <property type="match status" value="1"/>
</dbReference>
<organism evidence="3">
    <name type="scientific">marine metagenome</name>
    <dbReference type="NCBI Taxonomy" id="408172"/>
    <lineage>
        <taxon>unclassified sequences</taxon>
        <taxon>metagenomes</taxon>
        <taxon>ecological metagenomes</taxon>
    </lineage>
</organism>
<dbReference type="AlphaFoldDB" id="A0A383DH97"/>
<evidence type="ECO:0000259" key="2">
    <source>
        <dbReference type="PROSITE" id="PS50832"/>
    </source>
</evidence>
<dbReference type="Gene3D" id="2.40.50.140">
    <property type="entry name" value="Nucleic acid-binding proteins"/>
    <property type="match status" value="1"/>
</dbReference>
<feature type="compositionally biased region" description="Basic residues" evidence="1">
    <location>
        <begin position="1"/>
        <end position="13"/>
    </location>
</feature>
<feature type="compositionally biased region" description="Basic and acidic residues" evidence="1">
    <location>
        <begin position="14"/>
        <end position="23"/>
    </location>
</feature>
<accession>A0A383DH97</accession>
<dbReference type="PROSITE" id="PS50832">
    <property type="entry name" value="S1_IF1_TYPE"/>
    <property type="match status" value="1"/>
</dbReference>
<name>A0A383DH97_9ZZZZ</name>
<feature type="non-terminal residue" evidence="3">
    <location>
        <position position="77"/>
    </location>
</feature>
<dbReference type="GO" id="GO:0003723">
    <property type="term" value="F:RNA binding"/>
    <property type="evidence" value="ECO:0007669"/>
    <property type="project" value="InterPro"/>
</dbReference>
<feature type="domain" description="S1-like" evidence="2">
    <location>
        <begin position="22"/>
        <end position="77"/>
    </location>
</feature>
<dbReference type="Pfam" id="PF01176">
    <property type="entry name" value="eIF-1a"/>
    <property type="match status" value="1"/>
</dbReference>
<evidence type="ECO:0000256" key="1">
    <source>
        <dbReference type="SAM" id="MobiDB-lite"/>
    </source>
</evidence>
<proteinExistence type="predicted"/>
<feature type="region of interest" description="Disordered" evidence="1">
    <location>
        <begin position="1"/>
        <end position="23"/>
    </location>
</feature>
<dbReference type="EMBL" id="UINC01217272">
    <property type="protein sequence ID" value="SVE43801.1"/>
    <property type="molecule type" value="Genomic_DNA"/>
</dbReference>
<dbReference type="GO" id="GO:0003743">
    <property type="term" value="F:translation initiation factor activity"/>
    <property type="evidence" value="ECO:0007669"/>
    <property type="project" value="InterPro"/>
</dbReference>
<protein>
    <recommendedName>
        <fullName evidence="2">S1-like domain-containing protein</fullName>
    </recommendedName>
</protein>
<dbReference type="InterPro" id="IPR006196">
    <property type="entry name" value="RNA-binding_domain_S1_IF1"/>
</dbReference>
<sequence length="77" mass="8848">MVEAKKKHKKRGRHAYDKNDEGRVRLPKGNEMFGIVDIRLGMGKSRIRCADGKERLGRIPGALKRRLWVRPGNIVII</sequence>
<dbReference type="InterPro" id="IPR012340">
    <property type="entry name" value="NA-bd_OB-fold"/>
</dbReference>